<keyword evidence="1" id="KW-0732">Signal</keyword>
<dbReference type="Proteomes" id="UP000828390">
    <property type="component" value="Unassembled WGS sequence"/>
</dbReference>
<comment type="caution">
    <text evidence="3">The sequence shown here is derived from an EMBL/GenBank/DDBJ whole genome shotgun (WGS) entry which is preliminary data.</text>
</comment>
<organism evidence="3 4">
    <name type="scientific">Dreissena polymorpha</name>
    <name type="common">Zebra mussel</name>
    <name type="synonym">Mytilus polymorpha</name>
    <dbReference type="NCBI Taxonomy" id="45954"/>
    <lineage>
        <taxon>Eukaryota</taxon>
        <taxon>Metazoa</taxon>
        <taxon>Spiralia</taxon>
        <taxon>Lophotrochozoa</taxon>
        <taxon>Mollusca</taxon>
        <taxon>Bivalvia</taxon>
        <taxon>Autobranchia</taxon>
        <taxon>Heteroconchia</taxon>
        <taxon>Euheterodonta</taxon>
        <taxon>Imparidentia</taxon>
        <taxon>Neoheterodontei</taxon>
        <taxon>Myida</taxon>
        <taxon>Dreissenoidea</taxon>
        <taxon>Dreissenidae</taxon>
        <taxon>Dreissena</taxon>
    </lineage>
</organism>
<evidence type="ECO:0000259" key="2">
    <source>
        <dbReference type="Pfam" id="PF14240"/>
    </source>
</evidence>
<reference evidence="3" key="2">
    <citation type="submission" date="2020-11" db="EMBL/GenBank/DDBJ databases">
        <authorList>
            <person name="McCartney M.A."/>
            <person name="Auch B."/>
            <person name="Kono T."/>
            <person name="Mallez S."/>
            <person name="Becker A."/>
            <person name="Gohl D.M."/>
            <person name="Silverstein K.A.T."/>
            <person name="Koren S."/>
            <person name="Bechman K.B."/>
            <person name="Herman A."/>
            <person name="Abrahante J.E."/>
            <person name="Garbe J."/>
        </authorList>
    </citation>
    <scope>NUCLEOTIDE SEQUENCE</scope>
    <source>
        <strain evidence="3">Duluth1</strain>
        <tissue evidence="3">Whole animal</tissue>
    </source>
</reference>
<keyword evidence="4" id="KW-1185">Reference proteome</keyword>
<evidence type="ECO:0000313" key="4">
    <source>
        <dbReference type="Proteomes" id="UP000828390"/>
    </source>
</evidence>
<dbReference type="EMBL" id="JAIWYP010000005">
    <property type="protein sequence ID" value="KAH3821421.1"/>
    <property type="molecule type" value="Genomic_DNA"/>
</dbReference>
<name>A0A9D4JRA5_DREPO</name>
<feature type="domain" description="YHYH" evidence="2">
    <location>
        <begin position="80"/>
        <end position="152"/>
    </location>
</feature>
<accession>A0A9D4JRA5</accession>
<dbReference type="Pfam" id="PF14240">
    <property type="entry name" value="YHYH"/>
    <property type="match status" value="1"/>
</dbReference>
<reference evidence="3" key="1">
    <citation type="journal article" date="2019" name="bioRxiv">
        <title>The Genome of the Zebra Mussel, Dreissena polymorpha: A Resource for Invasive Species Research.</title>
        <authorList>
            <person name="McCartney M.A."/>
            <person name="Auch B."/>
            <person name="Kono T."/>
            <person name="Mallez S."/>
            <person name="Zhang Y."/>
            <person name="Obille A."/>
            <person name="Becker A."/>
            <person name="Abrahante J.E."/>
            <person name="Garbe J."/>
            <person name="Badalamenti J.P."/>
            <person name="Herman A."/>
            <person name="Mangelson H."/>
            <person name="Liachko I."/>
            <person name="Sullivan S."/>
            <person name="Sone E.D."/>
            <person name="Koren S."/>
            <person name="Silverstein K.A.T."/>
            <person name="Beckman K.B."/>
            <person name="Gohl D.M."/>
        </authorList>
    </citation>
    <scope>NUCLEOTIDE SEQUENCE</scope>
    <source>
        <strain evidence="3">Duluth1</strain>
        <tissue evidence="3">Whole animal</tissue>
    </source>
</reference>
<gene>
    <name evidence="3" type="ORF">DPMN_123185</name>
</gene>
<dbReference type="PROSITE" id="PS51257">
    <property type="entry name" value="PROKAR_LIPOPROTEIN"/>
    <property type="match status" value="1"/>
</dbReference>
<dbReference type="AlphaFoldDB" id="A0A9D4JRA5"/>
<evidence type="ECO:0000313" key="3">
    <source>
        <dbReference type="EMBL" id="KAH3821421.1"/>
    </source>
</evidence>
<feature type="signal peptide" evidence="1">
    <location>
        <begin position="1"/>
        <end position="20"/>
    </location>
</feature>
<dbReference type="InterPro" id="IPR025924">
    <property type="entry name" value="YHYH_dom"/>
</dbReference>
<sequence>MNRGTLLVAILLSTGCVCLGQKYALTDEEIDILRQSGITVIIHSNHTLTIEHHGYPNHTFEGGWGDNPNTPSAQNYSVLVPRNATVAAEKGCVYMGPIGLSVSGASFYNPYTGQGNNAVEGSCAETFDNCSGHPSPDGAYHYHKIRRAFTGETISGTNC</sequence>
<protein>
    <recommendedName>
        <fullName evidence="2">YHYH domain-containing protein</fullName>
    </recommendedName>
</protein>
<feature type="chain" id="PRO_5039030667" description="YHYH domain-containing protein" evidence="1">
    <location>
        <begin position="21"/>
        <end position="159"/>
    </location>
</feature>
<evidence type="ECO:0000256" key="1">
    <source>
        <dbReference type="SAM" id="SignalP"/>
    </source>
</evidence>
<proteinExistence type="predicted"/>